<dbReference type="GO" id="GO:0030288">
    <property type="term" value="C:outer membrane-bounded periplasmic space"/>
    <property type="evidence" value="ECO:0007669"/>
    <property type="project" value="TreeGrafter"/>
</dbReference>
<dbReference type="AlphaFoldDB" id="A0A845G3N0"/>
<dbReference type="Pfam" id="PF17820">
    <property type="entry name" value="PDZ_6"/>
    <property type="match status" value="1"/>
</dbReference>
<feature type="signal peptide" evidence="1">
    <location>
        <begin position="1"/>
        <end position="29"/>
    </location>
</feature>
<dbReference type="Proteomes" id="UP000470302">
    <property type="component" value="Unassembled WGS sequence"/>
</dbReference>
<protein>
    <submittedName>
        <fullName evidence="4">Peptidase S41</fullName>
    </submittedName>
</protein>
<keyword evidence="1" id="KW-0732">Signal</keyword>
<dbReference type="GO" id="GO:0008236">
    <property type="term" value="F:serine-type peptidase activity"/>
    <property type="evidence" value="ECO:0007669"/>
    <property type="project" value="InterPro"/>
</dbReference>
<name>A0A845G3N0_9BURK</name>
<dbReference type="Gene3D" id="3.90.226.10">
    <property type="entry name" value="2-enoyl-CoA Hydratase, Chain A, domain 1"/>
    <property type="match status" value="1"/>
</dbReference>
<dbReference type="InterPro" id="IPR041489">
    <property type="entry name" value="PDZ_6"/>
</dbReference>
<organism evidence="4 5">
    <name type="scientific">Duganella vulcania</name>
    <dbReference type="NCBI Taxonomy" id="2692166"/>
    <lineage>
        <taxon>Bacteria</taxon>
        <taxon>Pseudomonadati</taxon>
        <taxon>Pseudomonadota</taxon>
        <taxon>Betaproteobacteria</taxon>
        <taxon>Burkholderiales</taxon>
        <taxon>Oxalobacteraceae</taxon>
        <taxon>Telluria group</taxon>
        <taxon>Duganella</taxon>
    </lineage>
</organism>
<dbReference type="PROSITE" id="PS51257">
    <property type="entry name" value="PROKAR_LIPOPROTEIN"/>
    <property type="match status" value="1"/>
</dbReference>
<dbReference type="PANTHER" id="PTHR32060:SF30">
    <property type="entry name" value="CARBOXY-TERMINAL PROCESSING PROTEASE CTPA"/>
    <property type="match status" value="1"/>
</dbReference>
<sequence>MKITPLAFAAALALLLLSGCGGDAPPAPAIPVEPVTPPVTPPVPPPVDYTGDWFVLASHCEKPRPGSSIEVQGTLMDELKWLRSFYDSSYLWYNEIPANLKMADYKSAIDYFADLKTPVITASGRPKDRFHFTYPTDVWRAMSDAGVELGYGLTWMRSTDAAARRVWTLAMTASDSPAALAGLRRGDLLVSVDDVAIGDNSTAGVAALNAGLFPVKAGEAHRMVLSRDGVLLPVTLTSQHVAAPPVQNVKLLDAVNGKVGYLQFNEHNAVAEGQLVKAIGGFKSAGVTDLVLDMRYNGGGLLDIASELAYMIAGPGPTAGKTFEQLRANDKTKQDAPSKFLTAARGYRAPDQVPLGSPLPYLGLKRVTILTTPGTCSASESVINSLRGIDIDVTLIGGETCGKPYAFIPASNCGTTYFAIEYQGVNNKGFGDYADGFAPTCRVDDDLTRALGDPAERMLAAALNYRANGVCPLAPQFNRMQAGAKEGAMQLVRPQVKEIAIRNR</sequence>
<dbReference type="GO" id="GO:0004175">
    <property type="term" value="F:endopeptidase activity"/>
    <property type="evidence" value="ECO:0007669"/>
    <property type="project" value="TreeGrafter"/>
</dbReference>
<dbReference type="InterPro" id="IPR005151">
    <property type="entry name" value="Tail-specific_protease"/>
</dbReference>
<dbReference type="Pfam" id="PF03572">
    <property type="entry name" value="Peptidase_S41"/>
    <property type="match status" value="1"/>
</dbReference>
<dbReference type="SUPFAM" id="SSF50156">
    <property type="entry name" value="PDZ domain-like"/>
    <property type="match status" value="1"/>
</dbReference>
<dbReference type="InterPro" id="IPR029045">
    <property type="entry name" value="ClpP/crotonase-like_dom_sf"/>
</dbReference>
<dbReference type="CDD" id="cd07561">
    <property type="entry name" value="Peptidase_S41_CPP_like"/>
    <property type="match status" value="1"/>
</dbReference>
<dbReference type="RefSeq" id="WP_161097497.1">
    <property type="nucleotide sequence ID" value="NZ_WWCW01000047.1"/>
</dbReference>
<dbReference type="InterPro" id="IPR036034">
    <property type="entry name" value="PDZ_sf"/>
</dbReference>
<dbReference type="Gene3D" id="2.30.42.10">
    <property type="match status" value="1"/>
</dbReference>
<dbReference type="GO" id="GO:0007165">
    <property type="term" value="P:signal transduction"/>
    <property type="evidence" value="ECO:0007669"/>
    <property type="project" value="TreeGrafter"/>
</dbReference>
<reference evidence="4 5" key="1">
    <citation type="submission" date="2020-01" db="EMBL/GenBank/DDBJ databases">
        <title>Novel species isolated from a subtropical stream in China.</title>
        <authorList>
            <person name="Lu H."/>
        </authorList>
    </citation>
    <scope>NUCLEOTIDE SEQUENCE [LARGE SCALE GENOMIC DNA]</scope>
    <source>
        <strain evidence="4 5">FT82W</strain>
    </source>
</reference>
<dbReference type="EMBL" id="WWCW01000047">
    <property type="protein sequence ID" value="MYM88461.1"/>
    <property type="molecule type" value="Genomic_DNA"/>
</dbReference>
<evidence type="ECO:0000259" key="3">
    <source>
        <dbReference type="Pfam" id="PF17820"/>
    </source>
</evidence>
<dbReference type="SUPFAM" id="SSF52096">
    <property type="entry name" value="ClpP/crotonase"/>
    <property type="match status" value="1"/>
</dbReference>
<comment type="caution">
    <text evidence="4">The sequence shown here is derived from an EMBL/GenBank/DDBJ whole genome shotgun (WGS) entry which is preliminary data.</text>
</comment>
<evidence type="ECO:0000259" key="2">
    <source>
        <dbReference type="Pfam" id="PF03572"/>
    </source>
</evidence>
<evidence type="ECO:0000313" key="5">
    <source>
        <dbReference type="Proteomes" id="UP000470302"/>
    </source>
</evidence>
<feature type="domain" description="Tail specific protease" evidence="2">
    <location>
        <begin position="258"/>
        <end position="403"/>
    </location>
</feature>
<feature type="chain" id="PRO_5032796389" evidence="1">
    <location>
        <begin position="30"/>
        <end position="504"/>
    </location>
</feature>
<evidence type="ECO:0000313" key="4">
    <source>
        <dbReference type="EMBL" id="MYM88461.1"/>
    </source>
</evidence>
<proteinExistence type="predicted"/>
<dbReference type="PANTHER" id="PTHR32060">
    <property type="entry name" value="TAIL-SPECIFIC PROTEASE"/>
    <property type="match status" value="1"/>
</dbReference>
<accession>A0A845G3N0</accession>
<feature type="domain" description="PDZ" evidence="3">
    <location>
        <begin position="175"/>
        <end position="202"/>
    </location>
</feature>
<gene>
    <name evidence="4" type="ORF">GTP91_14925</name>
</gene>
<dbReference type="GO" id="GO:0006508">
    <property type="term" value="P:proteolysis"/>
    <property type="evidence" value="ECO:0007669"/>
    <property type="project" value="InterPro"/>
</dbReference>
<evidence type="ECO:0000256" key="1">
    <source>
        <dbReference type="SAM" id="SignalP"/>
    </source>
</evidence>
<dbReference type="Gene3D" id="3.30.750.170">
    <property type="match status" value="1"/>
</dbReference>